<name>A0A5J5G3R1_9GAMM</name>
<dbReference type="Proteomes" id="UP000335415">
    <property type="component" value="Unassembled WGS sequence"/>
</dbReference>
<reference evidence="1 2" key="1">
    <citation type="submission" date="2019-09" db="EMBL/GenBank/DDBJ databases">
        <authorList>
            <person name="Li Y."/>
        </authorList>
    </citation>
    <scope>NUCLEOTIDE SEQUENCE [LARGE SCALE GENOMIC DNA]</scope>
    <source>
        <strain evidence="1 2">L3-3HA</strain>
    </source>
</reference>
<comment type="caution">
    <text evidence="1">The sequence shown here is derived from an EMBL/GenBank/DDBJ whole genome shotgun (WGS) entry which is preliminary data.</text>
</comment>
<dbReference type="OrthoDB" id="6622676at2"/>
<proteinExistence type="predicted"/>
<gene>
    <name evidence="1" type="ORF">FJU30_09215</name>
</gene>
<dbReference type="RefSeq" id="WP_150434651.1">
    <property type="nucleotide sequence ID" value="NZ_VYKJ01000003.1"/>
</dbReference>
<dbReference type="AlphaFoldDB" id="A0A5J5G3R1"/>
<evidence type="ECO:0000313" key="2">
    <source>
        <dbReference type="Proteomes" id="UP000335415"/>
    </source>
</evidence>
<dbReference type="EMBL" id="VYKJ01000003">
    <property type="protein sequence ID" value="KAA9001380.1"/>
    <property type="molecule type" value="Genomic_DNA"/>
</dbReference>
<accession>A0A5J5G3R1</accession>
<protein>
    <submittedName>
        <fullName evidence="1">Uncharacterized protein</fullName>
    </submittedName>
</protein>
<organism evidence="1 2">
    <name type="scientific">Affinibrenneria salicis</name>
    <dbReference type="NCBI Taxonomy" id="2590031"/>
    <lineage>
        <taxon>Bacteria</taxon>
        <taxon>Pseudomonadati</taxon>
        <taxon>Pseudomonadota</taxon>
        <taxon>Gammaproteobacteria</taxon>
        <taxon>Enterobacterales</taxon>
        <taxon>Pectobacteriaceae</taxon>
        <taxon>Affinibrenneria</taxon>
    </lineage>
</organism>
<keyword evidence="2" id="KW-1185">Reference proteome</keyword>
<sequence>MLLLVMAEECLVIPASAADMGGIPAIWITSQVLAASVFDLDKFLPVLLGACDTHIERIAVTEREASQRAQQFEFNSVFLAVHPTEILAVLRLREIAGLTNPDFHNTGRPYIAH</sequence>
<evidence type="ECO:0000313" key="1">
    <source>
        <dbReference type="EMBL" id="KAA9001380.1"/>
    </source>
</evidence>